<keyword evidence="1" id="KW-0812">Transmembrane</keyword>
<feature type="transmembrane region" description="Helical" evidence="1">
    <location>
        <begin position="159"/>
        <end position="183"/>
    </location>
</feature>
<feature type="transmembrane region" description="Helical" evidence="1">
    <location>
        <begin position="18"/>
        <end position="37"/>
    </location>
</feature>
<keyword evidence="1" id="KW-0472">Membrane</keyword>
<sequence length="266" mass="30146">MFNLLRMDLYRLKRSRSVYICFAILLVISIICFWFVWMATTPRGLTFAAKIGIAETLRDDSFSAGDYDSLLMFREIAIDGGGYSVILGILVALFVCLDFQSGFLKNIMSLHRYRWKYVISKVITAGILSFLYLTLQYAFCILLNLLFGHLAPFTGFRDILFYLTNAWINTTAFSALIIMVCFFTRSITAGVLTTLLLASGIVQAVIYSFTGLFHLEGWQNYTLYYNLAFAPSSYAKMEDLRGIFVGLVFLILYSVIAAVSLSRQDI</sequence>
<name>A0A2K4ZH74_9FIRM</name>
<dbReference type="RefSeq" id="WP_172455107.1">
    <property type="nucleotide sequence ID" value="NZ_JANJZD010000011.1"/>
</dbReference>
<protein>
    <submittedName>
        <fullName evidence="2">ABC-2 family transporter protein</fullName>
    </submittedName>
</protein>
<reference evidence="2 3" key="1">
    <citation type="submission" date="2018-01" db="EMBL/GenBank/DDBJ databases">
        <authorList>
            <person name="Gaut B.S."/>
            <person name="Morton B.R."/>
            <person name="Clegg M.T."/>
            <person name="Duvall M.R."/>
        </authorList>
    </citation>
    <scope>NUCLEOTIDE SEQUENCE [LARGE SCALE GENOMIC DNA]</scope>
    <source>
        <strain evidence="2">GP69</strain>
    </source>
</reference>
<dbReference type="EMBL" id="OFSM01000012">
    <property type="protein sequence ID" value="SOY29833.1"/>
    <property type="molecule type" value="Genomic_DNA"/>
</dbReference>
<feature type="transmembrane region" description="Helical" evidence="1">
    <location>
        <begin position="118"/>
        <end position="147"/>
    </location>
</feature>
<gene>
    <name evidence="2" type="ORF">AMURIS_02554</name>
</gene>
<feature type="transmembrane region" description="Helical" evidence="1">
    <location>
        <begin position="195"/>
        <end position="215"/>
    </location>
</feature>
<accession>A0A2K4ZH74</accession>
<dbReference type="PANTHER" id="PTHR37305">
    <property type="entry name" value="INTEGRAL MEMBRANE PROTEIN-RELATED"/>
    <property type="match status" value="1"/>
</dbReference>
<evidence type="ECO:0000313" key="3">
    <source>
        <dbReference type="Proteomes" id="UP000236311"/>
    </source>
</evidence>
<keyword evidence="3" id="KW-1185">Reference proteome</keyword>
<feature type="transmembrane region" description="Helical" evidence="1">
    <location>
        <begin position="76"/>
        <end position="97"/>
    </location>
</feature>
<dbReference type="PANTHER" id="PTHR37305:SF1">
    <property type="entry name" value="MEMBRANE PROTEIN"/>
    <property type="match status" value="1"/>
</dbReference>
<keyword evidence="1" id="KW-1133">Transmembrane helix</keyword>
<organism evidence="2 3">
    <name type="scientific">Acetatifactor muris</name>
    <dbReference type="NCBI Taxonomy" id="879566"/>
    <lineage>
        <taxon>Bacteria</taxon>
        <taxon>Bacillati</taxon>
        <taxon>Bacillota</taxon>
        <taxon>Clostridia</taxon>
        <taxon>Lachnospirales</taxon>
        <taxon>Lachnospiraceae</taxon>
        <taxon>Acetatifactor</taxon>
    </lineage>
</organism>
<dbReference type="AlphaFoldDB" id="A0A2K4ZH74"/>
<dbReference type="Proteomes" id="UP000236311">
    <property type="component" value="Unassembled WGS sequence"/>
</dbReference>
<feature type="transmembrane region" description="Helical" evidence="1">
    <location>
        <begin position="242"/>
        <end position="261"/>
    </location>
</feature>
<evidence type="ECO:0000313" key="2">
    <source>
        <dbReference type="EMBL" id="SOY29833.1"/>
    </source>
</evidence>
<dbReference type="Pfam" id="PF12730">
    <property type="entry name" value="ABC2_membrane_4"/>
    <property type="match status" value="1"/>
</dbReference>
<proteinExistence type="predicted"/>
<evidence type="ECO:0000256" key="1">
    <source>
        <dbReference type="SAM" id="Phobius"/>
    </source>
</evidence>